<feature type="chain" id="PRO_5046383601" evidence="4">
    <location>
        <begin position="27"/>
        <end position="434"/>
    </location>
</feature>
<dbReference type="Pfam" id="PF13416">
    <property type="entry name" value="SBP_bac_8"/>
    <property type="match status" value="1"/>
</dbReference>
<accession>A0ABQ4BG82</accession>
<feature type="signal peptide" evidence="4">
    <location>
        <begin position="1"/>
        <end position="26"/>
    </location>
</feature>
<dbReference type="CDD" id="cd14748">
    <property type="entry name" value="PBP2_UgpB"/>
    <property type="match status" value="1"/>
</dbReference>
<keyword evidence="3 4" id="KW-0732">Signal</keyword>
<keyword evidence="2" id="KW-0813">Transport</keyword>
<reference evidence="5 6" key="1">
    <citation type="submission" date="2021-01" db="EMBL/GenBank/DDBJ databases">
        <title>Whole genome shotgun sequence of Actinoplanes palleronii NBRC 14916.</title>
        <authorList>
            <person name="Komaki H."/>
            <person name="Tamura T."/>
        </authorList>
    </citation>
    <scope>NUCLEOTIDE SEQUENCE [LARGE SCALE GENOMIC DNA]</scope>
    <source>
        <strain evidence="5 6">NBRC 14916</strain>
    </source>
</reference>
<evidence type="ECO:0000256" key="3">
    <source>
        <dbReference type="ARBA" id="ARBA00022729"/>
    </source>
</evidence>
<comment type="similarity">
    <text evidence="1">Belongs to the bacterial solute-binding protein 1 family.</text>
</comment>
<organism evidence="5 6">
    <name type="scientific">Actinoplanes palleronii</name>
    <dbReference type="NCBI Taxonomy" id="113570"/>
    <lineage>
        <taxon>Bacteria</taxon>
        <taxon>Bacillati</taxon>
        <taxon>Actinomycetota</taxon>
        <taxon>Actinomycetes</taxon>
        <taxon>Micromonosporales</taxon>
        <taxon>Micromonosporaceae</taxon>
        <taxon>Actinoplanes</taxon>
    </lineage>
</organism>
<keyword evidence="6" id="KW-1185">Reference proteome</keyword>
<name>A0ABQ4BG82_9ACTN</name>
<sequence>MMRPGSLAGGAAALLLLTTACMGGTAEPGKDAAAGYDPNATVEITWWTGQTEEAEKVAERLAAEYHTAHPNVTIKTSTGAPTTDDLLTKLSAGFTGGTYPDISYAYGSWAGDLSASGKTQDLSSYVQQPSFGWTEIPEAARQTATSGGKVIGVPALVDNIALIYNTKLFDQAGLTYPTDDWSWDDFRTAARTLTDASTNTYGTAYSVSGSEDTTWHLWPLLWQHGGQILDGTKPAFNSDAGVAALETLRQMAVDDKSMYLDQTDERYWRLFNSGRIGMMLSGPWSLIELKEAKLSYGVADLPGFNGDHQTVSGPDLWVLFDHGDANRAGATRAFTTWLTSAETDAKWNLAVGNLPLRSTEASTPEFAAYVKEYPGGQKFFDNLANAKQARPTAPGYEELSRNVGDAIAEVLQGKSTPKQALDAAAKKSADALVN</sequence>
<proteinExistence type="inferred from homology"/>
<dbReference type="Gene3D" id="3.40.190.10">
    <property type="entry name" value="Periplasmic binding protein-like II"/>
    <property type="match status" value="1"/>
</dbReference>
<evidence type="ECO:0000313" key="6">
    <source>
        <dbReference type="Proteomes" id="UP000624709"/>
    </source>
</evidence>
<gene>
    <name evidence="5" type="ORF">Apa02nite_057670</name>
</gene>
<protein>
    <submittedName>
        <fullName evidence="5">ABC transporter substrate-binding protein</fullName>
    </submittedName>
</protein>
<evidence type="ECO:0000313" key="5">
    <source>
        <dbReference type="EMBL" id="GIE69659.1"/>
    </source>
</evidence>
<comment type="caution">
    <text evidence="5">The sequence shown here is derived from an EMBL/GenBank/DDBJ whole genome shotgun (WGS) entry which is preliminary data.</text>
</comment>
<evidence type="ECO:0000256" key="1">
    <source>
        <dbReference type="ARBA" id="ARBA00008520"/>
    </source>
</evidence>
<evidence type="ECO:0000256" key="4">
    <source>
        <dbReference type="SAM" id="SignalP"/>
    </source>
</evidence>
<dbReference type="EMBL" id="BOMS01000090">
    <property type="protein sequence ID" value="GIE69659.1"/>
    <property type="molecule type" value="Genomic_DNA"/>
</dbReference>
<dbReference type="PANTHER" id="PTHR30061:SF50">
    <property type="entry name" value="MALTOSE_MALTODEXTRIN-BINDING PERIPLASMIC PROTEIN"/>
    <property type="match status" value="1"/>
</dbReference>
<dbReference type="InterPro" id="IPR006059">
    <property type="entry name" value="SBP"/>
</dbReference>
<dbReference type="SUPFAM" id="SSF53850">
    <property type="entry name" value="Periplasmic binding protein-like II"/>
    <property type="match status" value="1"/>
</dbReference>
<dbReference type="PROSITE" id="PS51257">
    <property type="entry name" value="PROKAR_LIPOPROTEIN"/>
    <property type="match status" value="1"/>
</dbReference>
<evidence type="ECO:0000256" key="2">
    <source>
        <dbReference type="ARBA" id="ARBA00022448"/>
    </source>
</evidence>
<dbReference type="Proteomes" id="UP000624709">
    <property type="component" value="Unassembled WGS sequence"/>
</dbReference>
<dbReference type="PANTHER" id="PTHR30061">
    <property type="entry name" value="MALTOSE-BINDING PERIPLASMIC PROTEIN"/>
    <property type="match status" value="1"/>
</dbReference>